<evidence type="ECO:0000313" key="1">
    <source>
        <dbReference type="EMBL" id="GJJ15195.1"/>
    </source>
</evidence>
<evidence type="ECO:0000313" key="2">
    <source>
        <dbReference type="Proteomes" id="UP001050691"/>
    </source>
</evidence>
<name>A0AAV5AL93_9AGAM</name>
<dbReference type="AlphaFoldDB" id="A0AAV5AL93"/>
<gene>
    <name evidence="1" type="ORF">Clacol_009471</name>
</gene>
<sequence length="169" mass="19308">MDLNRKEFEIHEKIPTARCRLCPRSKWVNYSNARSHARTAKHQELAKKKYDSVTERVLSTRATQKVTINDNSIEDKSKDPEGPELMQEIEAEGRPHVSNIQHDSAPYPSKAMILTKALLNSPSLRFSEDQKEAILWWGRGVGIRDVPTLEALQRVPEVTNFDPFGDPTE</sequence>
<dbReference type="EMBL" id="BPWL01000010">
    <property type="protein sequence ID" value="GJJ15195.1"/>
    <property type="molecule type" value="Genomic_DNA"/>
</dbReference>
<protein>
    <submittedName>
        <fullName evidence="1">Uncharacterized protein</fullName>
    </submittedName>
</protein>
<organism evidence="1 2">
    <name type="scientific">Clathrus columnatus</name>
    <dbReference type="NCBI Taxonomy" id="1419009"/>
    <lineage>
        <taxon>Eukaryota</taxon>
        <taxon>Fungi</taxon>
        <taxon>Dikarya</taxon>
        <taxon>Basidiomycota</taxon>
        <taxon>Agaricomycotina</taxon>
        <taxon>Agaricomycetes</taxon>
        <taxon>Phallomycetidae</taxon>
        <taxon>Phallales</taxon>
        <taxon>Clathraceae</taxon>
        <taxon>Clathrus</taxon>
    </lineage>
</organism>
<proteinExistence type="predicted"/>
<dbReference type="Proteomes" id="UP001050691">
    <property type="component" value="Unassembled WGS sequence"/>
</dbReference>
<keyword evidence="2" id="KW-1185">Reference proteome</keyword>
<comment type="caution">
    <text evidence="1">The sequence shown here is derived from an EMBL/GenBank/DDBJ whole genome shotgun (WGS) entry which is preliminary data.</text>
</comment>
<reference evidence="1" key="1">
    <citation type="submission" date="2021-10" db="EMBL/GenBank/DDBJ databases">
        <title>De novo Genome Assembly of Clathrus columnatus (Basidiomycota, Fungi) Using Illumina and Nanopore Sequence Data.</title>
        <authorList>
            <person name="Ogiso-Tanaka E."/>
            <person name="Itagaki H."/>
            <person name="Hosoya T."/>
            <person name="Hosaka K."/>
        </authorList>
    </citation>
    <scope>NUCLEOTIDE SEQUENCE</scope>
    <source>
        <strain evidence="1">MO-923</strain>
    </source>
</reference>
<accession>A0AAV5AL93</accession>